<keyword evidence="4" id="KW-1133">Transmembrane helix</keyword>
<dbReference type="Pfam" id="PF03567">
    <property type="entry name" value="Sulfotransfer_2"/>
    <property type="match status" value="1"/>
</dbReference>
<keyword evidence="3" id="KW-0812">Transmembrane</keyword>
<reference evidence="8 9" key="1">
    <citation type="submission" date="2014-03" db="EMBL/GenBank/DDBJ databases">
        <title>The draft genome sequence of Marivita geojedonensis KCTC 23882.</title>
        <authorList>
            <person name="Lai Q."/>
            <person name="Shao Z."/>
        </authorList>
    </citation>
    <scope>NUCLEOTIDE SEQUENCE [LARGE SCALE GENOMIC DNA]</scope>
    <source>
        <strain evidence="8 9">DPG-138</strain>
    </source>
</reference>
<dbReference type="PANTHER" id="PTHR12137:SF54">
    <property type="entry name" value="CARBOHYDRATE SULFOTRANSFERASE"/>
    <property type="match status" value="1"/>
</dbReference>
<keyword evidence="7" id="KW-0325">Glycoprotein</keyword>
<evidence type="ECO:0000256" key="7">
    <source>
        <dbReference type="ARBA" id="ARBA00023180"/>
    </source>
</evidence>
<comment type="caution">
    <text evidence="8">The sequence shown here is derived from an EMBL/GenBank/DDBJ whole genome shotgun (WGS) entry which is preliminary data.</text>
</comment>
<gene>
    <name evidence="8" type="ORF">MGEO_04185</name>
</gene>
<evidence type="ECO:0000256" key="1">
    <source>
        <dbReference type="ARBA" id="ARBA00004323"/>
    </source>
</evidence>
<keyword evidence="6" id="KW-0472">Membrane</keyword>
<name>A0A1X4NPS2_9RHOB</name>
<keyword evidence="9" id="KW-1185">Reference proteome</keyword>
<evidence type="ECO:0000313" key="9">
    <source>
        <dbReference type="Proteomes" id="UP000193926"/>
    </source>
</evidence>
<dbReference type="OrthoDB" id="554104at2"/>
<dbReference type="GO" id="GO:0016020">
    <property type="term" value="C:membrane"/>
    <property type="evidence" value="ECO:0007669"/>
    <property type="project" value="InterPro"/>
</dbReference>
<accession>A0A1X4NPS2</accession>
<dbReference type="Proteomes" id="UP000193926">
    <property type="component" value="Unassembled WGS sequence"/>
</dbReference>
<dbReference type="PANTHER" id="PTHR12137">
    <property type="entry name" value="CARBOHYDRATE SULFOTRANSFERASE"/>
    <property type="match status" value="1"/>
</dbReference>
<evidence type="ECO:0000256" key="6">
    <source>
        <dbReference type="ARBA" id="ARBA00023136"/>
    </source>
</evidence>
<dbReference type="EMBL" id="JFKC01000002">
    <property type="protein sequence ID" value="OSQ52576.1"/>
    <property type="molecule type" value="Genomic_DNA"/>
</dbReference>
<evidence type="ECO:0000313" key="8">
    <source>
        <dbReference type="EMBL" id="OSQ52576.1"/>
    </source>
</evidence>
<protein>
    <recommendedName>
        <fullName evidence="10">Sulfotransferase family protein</fullName>
    </recommendedName>
</protein>
<dbReference type="RefSeq" id="WP_158090973.1">
    <property type="nucleotide sequence ID" value="NZ_JFKC01000002.1"/>
</dbReference>
<keyword evidence="2" id="KW-0808">Transferase</keyword>
<evidence type="ECO:0000256" key="3">
    <source>
        <dbReference type="ARBA" id="ARBA00022692"/>
    </source>
</evidence>
<evidence type="ECO:0000256" key="2">
    <source>
        <dbReference type="ARBA" id="ARBA00022679"/>
    </source>
</evidence>
<organism evidence="8 9">
    <name type="scientific">Marivita geojedonensis</name>
    <dbReference type="NCBI Taxonomy" id="1123756"/>
    <lineage>
        <taxon>Bacteria</taxon>
        <taxon>Pseudomonadati</taxon>
        <taxon>Pseudomonadota</taxon>
        <taxon>Alphaproteobacteria</taxon>
        <taxon>Rhodobacterales</taxon>
        <taxon>Roseobacteraceae</taxon>
        <taxon>Marivita</taxon>
    </lineage>
</organism>
<dbReference type="AlphaFoldDB" id="A0A1X4NPS2"/>
<dbReference type="InterPro" id="IPR005331">
    <property type="entry name" value="Sulfotransferase"/>
</dbReference>
<sequence length="304" mass="34800">MPAKLLEKLRDRFGASPQTEPAQDGPFQAHPFDYSFIPSPLKRPPTCQAMMVDDLRLMYLPIAKNACSSLKRLVASLGGLELKKGEDIHHKLDSESTGLQFEDREDHVIRAALSDPTWMRFLVIREPLDRLISVYVEKFVLNRREPGQIPTIGPVYQAILGKEDITPEDYDRGLTFREFAEYILSEEPERLNGHWRPQSQYLGHIPFTHVYDVKQLERLAQDLSTHIGRTIDLPRMNVSRDVDGDQIYNRYAPDARPADLPTPKKLSLESFLPDGLRARLEEYYATDLTLYHLVERAGASRSAD</sequence>
<proteinExistence type="predicted"/>
<evidence type="ECO:0000256" key="5">
    <source>
        <dbReference type="ARBA" id="ARBA00023034"/>
    </source>
</evidence>
<dbReference type="STRING" id="1123756.MGEO_04185"/>
<comment type="subcellular location">
    <subcellularLocation>
        <location evidence="1">Golgi apparatus membrane</location>
        <topology evidence="1">Single-pass type II membrane protein</topology>
    </subcellularLocation>
</comment>
<dbReference type="InterPro" id="IPR018011">
    <property type="entry name" value="Carb_sulfotrans_8-10"/>
</dbReference>
<evidence type="ECO:0000256" key="4">
    <source>
        <dbReference type="ARBA" id="ARBA00022989"/>
    </source>
</evidence>
<keyword evidence="5" id="KW-0333">Golgi apparatus</keyword>
<evidence type="ECO:0008006" key="10">
    <source>
        <dbReference type="Google" id="ProtNLM"/>
    </source>
</evidence>
<dbReference type="GO" id="GO:0016051">
    <property type="term" value="P:carbohydrate biosynthetic process"/>
    <property type="evidence" value="ECO:0007669"/>
    <property type="project" value="InterPro"/>
</dbReference>
<dbReference type="GO" id="GO:0008146">
    <property type="term" value="F:sulfotransferase activity"/>
    <property type="evidence" value="ECO:0007669"/>
    <property type="project" value="InterPro"/>
</dbReference>